<dbReference type="Gene3D" id="1.25.40.390">
    <property type="match status" value="1"/>
</dbReference>
<evidence type="ECO:0000256" key="1">
    <source>
        <dbReference type="SAM" id="SignalP"/>
    </source>
</evidence>
<keyword evidence="3" id="KW-1185">Reference proteome</keyword>
<name>A0ABS5IYJ4_9BACT</name>
<dbReference type="EMBL" id="JAGTXB010000005">
    <property type="protein sequence ID" value="MBS0028039.1"/>
    <property type="molecule type" value="Genomic_DNA"/>
</dbReference>
<reference evidence="2 3" key="1">
    <citation type="submission" date="2021-04" db="EMBL/GenBank/DDBJ databases">
        <title>Chitinophaga sp. nov., isolated from the rhizosphere soil.</title>
        <authorList>
            <person name="He S."/>
        </authorList>
    </citation>
    <scope>NUCLEOTIDE SEQUENCE [LARGE SCALE GENOMIC DNA]</scope>
    <source>
        <strain evidence="2 3">2R12</strain>
    </source>
</reference>
<gene>
    <name evidence="2" type="ORF">KE626_12040</name>
</gene>
<dbReference type="Proteomes" id="UP000676386">
    <property type="component" value="Unassembled WGS sequence"/>
</dbReference>
<feature type="signal peptide" evidence="1">
    <location>
        <begin position="1"/>
        <end position="19"/>
    </location>
</feature>
<dbReference type="InterPro" id="IPR041662">
    <property type="entry name" value="SusD-like_2"/>
</dbReference>
<evidence type="ECO:0000313" key="2">
    <source>
        <dbReference type="EMBL" id="MBS0028039.1"/>
    </source>
</evidence>
<feature type="chain" id="PRO_5046937283" evidence="1">
    <location>
        <begin position="20"/>
        <end position="485"/>
    </location>
</feature>
<comment type="caution">
    <text evidence="2">The sequence shown here is derived from an EMBL/GenBank/DDBJ whole genome shotgun (WGS) entry which is preliminary data.</text>
</comment>
<keyword evidence="1" id="KW-0732">Signal</keyword>
<dbReference type="SUPFAM" id="SSF48452">
    <property type="entry name" value="TPR-like"/>
    <property type="match status" value="1"/>
</dbReference>
<keyword evidence="2" id="KW-0449">Lipoprotein</keyword>
<proteinExistence type="predicted"/>
<sequence>MKTNIKSLILLSTFLFSSAGCKKLLDVNTDPNNALDVPVEVLLPSAETGLTFAVGNTLTIDGGIWSQYWTQNPTSSQYKTLDQYAPAQGDFGNVWLNIEVDALENFQKVIDKGNATNKKQYVAIAMLLKAYAFQLSTDLWGDVPFSEALQGDATTQILNPKYDSQSDIYNGLVKLVDDAIKLINPDEPAPGNDDLIYQGDMEKWLRFANTLKLRIGLRLAKKDAARAATIVKSLAGADFIQPGEPALQNFNSTGGQQNPLYGAIAGTVLNTTQNLVASSTAVDFFNVNNDPRLFAFYDPINTGNVVGIPQGSFNAPPTTTVSPPSAATSGNAKDANSALAPVKLMTDYEASFLQAEAVVRGWLSGDAEELYNAGITNSFDAYHVDGASDYMTQPSVAFPAGGSSEEKIKAIITQKWAAMCGNQTIEAWSEWRRTGYPSFFVISKGSIIGAGRWPGIFLYPSSELTRNPNAPKANHFVYDKVWWAN</sequence>
<dbReference type="Pfam" id="PF12771">
    <property type="entry name" value="SusD-like_2"/>
    <property type="match status" value="1"/>
</dbReference>
<accession>A0ABS5IYJ4</accession>
<dbReference type="PROSITE" id="PS51257">
    <property type="entry name" value="PROKAR_LIPOPROTEIN"/>
    <property type="match status" value="1"/>
</dbReference>
<dbReference type="RefSeq" id="WP_211973153.1">
    <property type="nucleotide sequence ID" value="NZ_CBFHAM010000003.1"/>
</dbReference>
<protein>
    <submittedName>
        <fullName evidence="2">SusD/RagB family nutrient-binding outer membrane lipoprotein</fullName>
    </submittedName>
</protein>
<organism evidence="2 3">
    <name type="scientific">Chitinophaga hostae</name>
    <dbReference type="NCBI Taxonomy" id="2831022"/>
    <lineage>
        <taxon>Bacteria</taxon>
        <taxon>Pseudomonadati</taxon>
        <taxon>Bacteroidota</taxon>
        <taxon>Chitinophagia</taxon>
        <taxon>Chitinophagales</taxon>
        <taxon>Chitinophagaceae</taxon>
        <taxon>Chitinophaga</taxon>
    </lineage>
</organism>
<dbReference type="InterPro" id="IPR011990">
    <property type="entry name" value="TPR-like_helical_dom_sf"/>
</dbReference>
<evidence type="ECO:0000313" key="3">
    <source>
        <dbReference type="Proteomes" id="UP000676386"/>
    </source>
</evidence>